<dbReference type="AlphaFoldDB" id="A0A4S8HI58"/>
<gene>
    <name evidence="2" type="ORF">FAM09_24645</name>
</gene>
<reference evidence="2 3" key="1">
    <citation type="submission" date="2019-04" db="EMBL/GenBank/DDBJ databases">
        <title>Niastella caeni sp. nov., isolated from activated sludge.</title>
        <authorList>
            <person name="Sheng M."/>
        </authorList>
    </citation>
    <scope>NUCLEOTIDE SEQUENCE [LARGE SCALE GENOMIC DNA]</scope>
    <source>
        <strain evidence="2 3">HX-2-15</strain>
    </source>
</reference>
<dbReference type="Proteomes" id="UP000306918">
    <property type="component" value="Unassembled WGS sequence"/>
</dbReference>
<sequence length="193" mass="22320">MGNVTVGTGPQSFGNEFEEAFKSNKKFSRDLYITLYSLGSFRGYRGEKYTDEELAEAIKESFIAQKGDILKDEEKDRLYGNLVFLLKSVLKLQMTFKAFSLASERESVYRDARIVTDIRPLFNENLSDKGRYGLVTHQLKLTTEENDESVDYFFGLSLSDLKKLKEQIERAIDKENLIRDNYKDQISFITITE</sequence>
<name>A0A4S8HI58_9BACT</name>
<comment type="caution">
    <text evidence="2">The sequence shown here is derived from an EMBL/GenBank/DDBJ whole genome shotgun (WGS) entry which is preliminary data.</text>
</comment>
<organism evidence="2 3">
    <name type="scientific">Niastella caeni</name>
    <dbReference type="NCBI Taxonomy" id="2569763"/>
    <lineage>
        <taxon>Bacteria</taxon>
        <taxon>Pseudomonadati</taxon>
        <taxon>Bacteroidota</taxon>
        <taxon>Chitinophagia</taxon>
        <taxon>Chitinophagales</taxon>
        <taxon>Chitinophagaceae</taxon>
        <taxon>Niastella</taxon>
    </lineage>
</organism>
<feature type="coiled-coil region" evidence="1">
    <location>
        <begin position="158"/>
        <end position="185"/>
    </location>
</feature>
<evidence type="ECO:0000256" key="1">
    <source>
        <dbReference type="SAM" id="Coils"/>
    </source>
</evidence>
<evidence type="ECO:0000313" key="2">
    <source>
        <dbReference type="EMBL" id="THU34211.1"/>
    </source>
</evidence>
<keyword evidence="1" id="KW-0175">Coiled coil</keyword>
<dbReference type="EMBL" id="STFF01000008">
    <property type="protein sequence ID" value="THU34211.1"/>
    <property type="molecule type" value="Genomic_DNA"/>
</dbReference>
<dbReference type="RefSeq" id="WP_166437261.1">
    <property type="nucleotide sequence ID" value="NZ_STFF01000008.1"/>
</dbReference>
<proteinExistence type="predicted"/>
<keyword evidence="3" id="KW-1185">Reference proteome</keyword>
<accession>A0A4S8HI58</accession>
<protein>
    <submittedName>
        <fullName evidence="2">Uncharacterized protein</fullName>
    </submittedName>
</protein>
<evidence type="ECO:0000313" key="3">
    <source>
        <dbReference type="Proteomes" id="UP000306918"/>
    </source>
</evidence>